<proteinExistence type="predicted"/>
<dbReference type="InterPro" id="IPR009908">
    <property type="entry name" value="Methylamine_util_MauE"/>
</dbReference>
<dbReference type="GO" id="GO:0016020">
    <property type="term" value="C:membrane"/>
    <property type="evidence" value="ECO:0007669"/>
    <property type="project" value="UniProtKB-SubCell"/>
</dbReference>
<evidence type="ECO:0000256" key="3">
    <source>
        <dbReference type="ARBA" id="ARBA00022989"/>
    </source>
</evidence>
<accession>A0A1N7Q008</accession>
<feature type="transmembrane region" description="Helical" evidence="5">
    <location>
        <begin position="21"/>
        <end position="39"/>
    </location>
</feature>
<keyword evidence="4 5" id="KW-0472">Membrane</keyword>
<evidence type="ECO:0000313" key="7">
    <source>
        <dbReference type="EMBL" id="SIT16223.1"/>
    </source>
</evidence>
<evidence type="ECO:0000313" key="8">
    <source>
        <dbReference type="Proteomes" id="UP000185781"/>
    </source>
</evidence>
<evidence type="ECO:0000256" key="5">
    <source>
        <dbReference type="SAM" id="Phobius"/>
    </source>
</evidence>
<reference evidence="7 8" key="1">
    <citation type="submission" date="2017-01" db="EMBL/GenBank/DDBJ databases">
        <authorList>
            <person name="Mah S.A."/>
            <person name="Swanson W.J."/>
            <person name="Moy G.W."/>
            <person name="Vacquier V.D."/>
        </authorList>
    </citation>
    <scope>NUCLEOTIDE SEQUENCE [LARGE SCALE GENOMIC DNA]</scope>
    <source>
        <strain evidence="7 8">DSM 18014</strain>
    </source>
</reference>
<name>A0A1N7Q008_9FLAO</name>
<organism evidence="7 8">
    <name type="scientific">Chryseobacterium gambrini</name>
    <dbReference type="NCBI Taxonomy" id="373672"/>
    <lineage>
        <taxon>Bacteria</taxon>
        <taxon>Pseudomonadati</taxon>
        <taxon>Bacteroidota</taxon>
        <taxon>Flavobacteriia</taxon>
        <taxon>Flavobacteriales</taxon>
        <taxon>Weeksellaceae</taxon>
        <taxon>Chryseobacterium group</taxon>
        <taxon>Chryseobacterium</taxon>
    </lineage>
</organism>
<protein>
    <recommendedName>
        <fullName evidence="6">Methylamine utilisation protein MauE domain-containing protein</fullName>
    </recommendedName>
</protein>
<feature type="transmembrane region" description="Helical" evidence="5">
    <location>
        <begin position="88"/>
        <end position="111"/>
    </location>
</feature>
<dbReference type="AlphaFoldDB" id="A0A1N7Q008"/>
<dbReference type="EMBL" id="FTOV01000008">
    <property type="protein sequence ID" value="SIT16223.1"/>
    <property type="molecule type" value="Genomic_DNA"/>
</dbReference>
<feature type="domain" description="Methylamine utilisation protein MauE" evidence="6">
    <location>
        <begin position="20"/>
        <end position="146"/>
    </location>
</feature>
<evidence type="ECO:0000259" key="6">
    <source>
        <dbReference type="Pfam" id="PF07291"/>
    </source>
</evidence>
<feature type="transmembrane region" description="Helical" evidence="5">
    <location>
        <begin position="131"/>
        <end position="150"/>
    </location>
</feature>
<sequence>MREIAFQRKSQNNLAMRTKNLIAETIIFLLLLMWAYTFVSKVRNFDTFRRQINGAYILSSFGSSLPYILQLLHLSLVVLLIKKSWRKIGLITSLSVLLLYTGYLIYILKFAPSIPSSCISLYRGLNWNDQLWINLAVLTLNIIGLIMFSYKSPPHSSHVQTTY</sequence>
<dbReference type="GO" id="GO:0030416">
    <property type="term" value="P:methylamine metabolic process"/>
    <property type="evidence" value="ECO:0007669"/>
    <property type="project" value="InterPro"/>
</dbReference>
<keyword evidence="2 5" id="KW-0812">Transmembrane</keyword>
<evidence type="ECO:0000256" key="2">
    <source>
        <dbReference type="ARBA" id="ARBA00022692"/>
    </source>
</evidence>
<gene>
    <name evidence="7" type="ORF">SAMN05421785_10882</name>
</gene>
<dbReference type="Pfam" id="PF07291">
    <property type="entry name" value="MauE"/>
    <property type="match status" value="1"/>
</dbReference>
<dbReference type="STRING" id="373672.SAMN05421785_10882"/>
<evidence type="ECO:0000256" key="4">
    <source>
        <dbReference type="ARBA" id="ARBA00023136"/>
    </source>
</evidence>
<evidence type="ECO:0000256" key="1">
    <source>
        <dbReference type="ARBA" id="ARBA00004141"/>
    </source>
</evidence>
<keyword evidence="3 5" id="KW-1133">Transmembrane helix</keyword>
<feature type="transmembrane region" description="Helical" evidence="5">
    <location>
        <begin position="59"/>
        <end position="81"/>
    </location>
</feature>
<comment type="subcellular location">
    <subcellularLocation>
        <location evidence="1">Membrane</location>
        <topology evidence="1">Multi-pass membrane protein</topology>
    </subcellularLocation>
</comment>
<dbReference type="Proteomes" id="UP000185781">
    <property type="component" value="Unassembled WGS sequence"/>
</dbReference>